<dbReference type="SUPFAM" id="SSF53335">
    <property type="entry name" value="S-adenosyl-L-methionine-dependent methyltransferases"/>
    <property type="match status" value="1"/>
</dbReference>
<dbReference type="Pfam" id="PF00891">
    <property type="entry name" value="Methyltransf_2"/>
    <property type="match status" value="1"/>
</dbReference>
<evidence type="ECO:0000313" key="7">
    <source>
        <dbReference type="EMBL" id="SFP83626.1"/>
    </source>
</evidence>
<evidence type="ECO:0000256" key="1">
    <source>
        <dbReference type="ARBA" id="ARBA00022603"/>
    </source>
</evidence>
<sequence>MTTANRQPEVTGVLSWFPLDLPLTQRVIALFVSKWIIGALRPLVQLKVPDLLSDGPRSAEEIAEATGTNADALFRVLRCTAAAGLLVEDSDGKFGLTPVAAGLGEGAPGGVRDMFLFASDPMMWRPYEDVLHTVRTGEPKFDQEFGMAFFDYLKQNPDSNTTFNRAMLQNRYPGSDRVLDSHDFSRYPRIADVGGGKGQFLAEVLKRHPGCTGVLCDQPQVVAEAAEVFEQAGVSDRVALAPTDFFESITPGCDAYLIKHTLHNWDDEKAAAILTRVREAIGDNPDARLFVIDMLLTEHGKWDIGKLVDVEMLIILGGRERDREEWNRIARAAGFEPSNDPAAGDLVLLEFRPV</sequence>
<dbReference type="AlphaFoldDB" id="A0A1I5TMR4"/>
<gene>
    <name evidence="7" type="ORF">SAMN05421854_107143</name>
</gene>
<reference evidence="7 8" key="1">
    <citation type="submission" date="2016-10" db="EMBL/GenBank/DDBJ databases">
        <authorList>
            <person name="de Groot N.N."/>
        </authorList>
    </citation>
    <scope>NUCLEOTIDE SEQUENCE [LARGE SCALE GENOMIC DNA]</scope>
    <source>
        <strain evidence="7 8">DSM 44637</strain>
    </source>
</reference>
<dbReference type="SUPFAM" id="SSF46785">
    <property type="entry name" value="Winged helix' DNA-binding domain"/>
    <property type="match status" value="1"/>
</dbReference>
<dbReference type="PANTHER" id="PTHR43712:SF2">
    <property type="entry name" value="O-METHYLTRANSFERASE CICE"/>
    <property type="match status" value="1"/>
</dbReference>
<dbReference type="Gene3D" id="3.40.50.150">
    <property type="entry name" value="Vaccinia Virus protein VP39"/>
    <property type="match status" value="1"/>
</dbReference>
<dbReference type="GO" id="GO:0008171">
    <property type="term" value="F:O-methyltransferase activity"/>
    <property type="evidence" value="ECO:0007669"/>
    <property type="project" value="InterPro"/>
</dbReference>
<accession>A0A1I5TMR4</accession>
<dbReference type="GO" id="GO:0046983">
    <property type="term" value="F:protein dimerization activity"/>
    <property type="evidence" value="ECO:0007669"/>
    <property type="project" value="InterPro"/>
</dbReference>
<dbReference type="InterPro" id="IPR036388">
    <property type="entry name" value="WH-like_DNA-bd_sf"/>
</dbReference>
<dbReference type="InterPro" id="IPR012967">
    <property type="entry name" value="COMT_dimerisation"/>
</dbReference>
<organism evidence="7 8">
    <name type="scientific">Amycolatopsis rubida</name>
    <dbReference type="NCBI Taxonomy" id="112413"/>
    <lineage>
        <taxon>Bacteria</taxon>
        <taxon>Bacillati</taxon>
        <taxon>Actinomycetota</taxon>
        <taxon>Actinomycetes</taxon>
        <taxon>Pseudonocardiales</taxon>
        <taxon>Pseudonocardiaceae</taxon>
        <taxon>Amycolatopsis</taxon>
    </lineage>
</organism>
<evidence type="ECO:0000313" key="8">
    <source>
        <dbReference type="Proteomes" id="UP000199137"/>
    </source>
</evidence>
<name>A0A1I5TMR4_9PSEU</name>
<dbReference type="PANTHER" id="PTHR43712">
    <property type="entry name" value="PUTATIVE (AFU_ORTHOLOGUE AFUA_4G14580)-RELATED"/>
    <property type="match status" value="1"/>
</dbReference>
<dbReference type="Proteomes" id="UP000199137">
    <property type="component" value="Unassembled WGS sequence"/>
</dbReference>
<evidence type="ECO:0000259" key="5">
    <source>
        <dbReference type="Pfam" id="PF00891"/>
    </source>
</evidence>
<keyword evidence="1 7" id="KW-0489">Methyltransferase</keyword>
<evidence type="ECO:0000256" key="3">
    <source>
        <dbReference type="ARBA" id="ARBA00022691"/>
    </source>
</evidence>
<feature type="domain" description="O-methyltransferase C-terminal" evidence="5">
    <location>
        <begin position="128"/>
        <end position="336"/>
    </location>
</feature>
<keyword evidence="3" id="KW-0949">S-adenosyl-L-methionine</keyword>
<feature type="domain" description="O-methyltransferase dimerisation" evidence="6">
    <location>
        <begin position="38"/>
        <end position="101"/>
    </location>
</feature>
<dbReference type="InterPro" id="IPR001077">
    <property type="entry name" value="COMT_C"/>
</dbReference>
<dbReference type="CDD" id="cd02440">
    <property type="entry name" value="AdoMet_MTases"/>
    <property type="match status" value="1"/>
</dbReference>
<dbReference type="OrthoDB" id="3804952at2"/>
<proteinExistence type="predicted"/>
<dbReference type="GO" id="GO:0032259">
    <property type="term" value="P:methylation"/>
    <property type="evidence" value="ECO:0007669"/>
    <property type="project" value="UniProtKB-KW"/>
</dbReference>
<evidence type="ECO:0000256" key="2">
    <source>
        <dbReference type="ARBA" id="ARBA00022679"/>
    </source>
</evidence>
<dbReference type="EMBL" id="FOWC01000007">
    <property type="protein sequence ID" value="SFP83626.1"/>
    <property type="molecule type" value="Genomic_DNA"/>
</dbReference>
<evidence type="ECO:0000259" key="6">
    <source>
        <dbReference type="Pfam" id="PF08100"/>
    </source>
</evidence>
<protein>
    <submittedName>
        <fullName evidence="7">Multifunctional cyclase / dehydratase / O-methyltransferase</fullName>
    </submittedName>
</protein>
<dbReference type="PROSITE" id="PS51683">
    <property type="entry name" value="SAM_OMT_II"/>
    <property type="match status" value="1"/>
</dbReference>
<dbReference type="InterPro" id="IPR036390">
    <property type="entry name" value="WH_DNA-bd_sf"/>
</dbReference>
<dbReference type="STRING" id="112413.SAMN05421854_107143"/>
<feature type="active site" description="Proton acceptor" evidence="4">
    <location>
        <position position="263"/>
    </location>
</feature>
<dbReference type="PIRSF" id="PIRSF005739">
    <property type="entry name" value="O-mtase"/>
    <property type="match status" value="1"/>
</dbReference>
<dbReference type="InterPro" id="IPR029063">
    <property type="entry name" value="SAM-dependent_MTases_sf"/>
</dbReference>
<dbReference type="Pfam" id="PF08100">
    <property type="entry name" value="Dimerisation"/>
    <property type="match status" value="1"/>
</dbReference>
<dbReference type="InterPro" id="IPR016461">
    <property type="entry name" value="COMT-like"/>
</dbReference>
<dbReference type="Gene3D" id="1.10.287.1350">
    <property type="match status" value="1"/>
</dbReference>
<dbReference type="RefSeq" id="WP_093574909.1">
    <property type="nucleotide sequence ID" value="NZ_FOWC01000007.1"/>
</dbReference>
<dbReference type="Gene3D" id="1.10.10.10">
    <property type="entry name" value="Winged helix-like DNA-binding domain superfamily/Winged helix DNA-binding domain"/>
    <property type="match status" value="1"/>
</dbReference>
<evidence type="ECO:0000256" key="4">
    <source>
        <dbReference type="PIRSR" id="PIRSR005739-1"/>
    </source>
</evidence>
<keyword evidence="2 7" id="KW-0808">Transferase</keyword>